<keyword evidence="7" id="KW-1185">Reference proteome</keyword>
<feature type="compositionally biased region" description="Basic and acidic residues" evidence="4">
    <location>
        <begin position="487"/>
        <end position="496"/>
    </location>
</feature>
<protein>
    <submittedName>
        <fullName evidence="6">Kinase-like domain-containing protein</fullName>
    </submittedName>
</protein>
<dbReference type="PANTHER" id="PTHR24346">
    <property type="entry name" value="MAP/MICROTUBULE AFFINITY-REGULATING KINASE"/>
    <property type="match status" value="1"/>
</dbReference>
<dbReference type="PANTHER" id="PTHR24346:SF76">
    <property type="entry name" value="NON-SPECIFIC SERINE_THREONINE PROTEIN KINASE"/>
    <property type="match status" value="1"/>
</dbReference>
<feature type="compositionally biased region" description="Low complexity" evidence="4">
    <location>
        <begin position="712"/>
        <end position="727"/>
    </location>
</feature>
<feature type="compositionally biased region" description="Low complexity" evidence="4">
    <location>
        <begin position="473"/>
        <end position="483"/>
    </location>
</feature>
<feature type="region of interest" description="Disordered" evidence="4">
    <location>
        <begin position="38"/>
        <end position="63"/>
    </location>
</feature>
<dbReference type="Gene3D" id="1.10.510.10">
    <property type="entry name" value="Transferase(Phosphotransferase) domain 1"/>
    <property type="match status" value="2"/>
</dbReference>
<dbReference type="GO" id="GO:0005524">
    <property type="term" value="F:ATP binding"/>
    <property type="evidence" value="ECO:0007669"/>
    <property type="project" value="UniProtKB-UniRule"/>
</dbReference>
<dbReference type="InterPro" id="IPR017441">
    <property type="entry name" value="Protein_kinase_ATP_BS"/>
</dbReference>
<keyword evidence="1 3" id="KW-0547">Nucleotide-binding</keyword>
<dbReference type="InterPro" id="IPR011009">
    <property type="entry name" value="Kinase-like_dom_sf"/>
</dbReference>
<accession>A0A9P5NGQ2</accession>
<evidence type="ECO:0000313" key="6">
    <source>
        <dbReference type="EMBL" id="KAF8890035.1"/>
    </source>
</evidence>
<keyword evidence="6" id="KW-0808">Transferase</keyword>
<feature type="region of interest" description="Disordered" evidence="4">
    <location>
        <begin position="454"/>
        <end position="557"/>
    </location>
</feature>
<gene>
    <name evidence="6" type="ORF">CPB84DRAFT_1785232</name>
</gene>
<feature type="compositionally biased region" description="Basic and acidic residues" evidence="4">
    <location>
        <begin position="599"/>
        <end position="611"/>
    </location>
</feature>
<dbReference type="PROSITE" id="PS50011">
    <property type="entry name" value="PROTEIN_KINASE_DOM"/>
    <property type="match status" value="1"/>
</dbReference>
<evidence type="ECO:0000256" key="1">
    <source>
        <dbReference type="ARBA" id="ARBA00022741"/>
    </source>
</evidence>
<keyword evidence="2 3" id="KW-0067">ATP-binding</keyword>
<evidence type="ECO:0000259" key="5">
    <source>
        <dbReference type="PROSITE" id="PS50011"/>
    </source>
</evidence>
<organism evidence="6 7">
    <name type="scientific">Gymnopilus junonius</name>
    <name type="common">Spectacular rustgill mushroom</name>
    <name type="synonym">Gymnopilus spectabilis subsp. junonius</name>
    <dbReference type="NCBI Taxonomy" id="109634"/>
    <lineage>
        <taxon>Eukaryota</taxon>
        <taxon>Fungi</taxon>
        <taxon>Dikarya</taxon>
        <taxon>Basidiomycota</taxon>
        <taxon>Agaricomycotina</taxon>
        <taxon>Agaricomycetes</taxon>
        <taxon>Agaricomycetidae</taxon>
        <taxon>Agaricales</taxon>
        <taxon>Agaricineae</taxon>
        <taxon>Hymenogastraceae</taxon>
        <taxon>Gymnopilus</taxon>
    </lineage>
</organism>
<dbReference type="PROSITE" id="PS00108">
    <property type="entry name" value="PROTEIN_KINASE_ST"/>
    <property type="match status" value="1"/>
</dbReference>
<comment type="caution">
    <text evidence="6">The sequence shown here is derived from an EMBL/GenBank/DDBJ whole genome shotgun (WGS) entry which is preliminary data.</text>
</comment>
<dbReference type="Pfam" id="PF00069">
    <property type="entry name" value="Pkinase"/>
    <property type="match status" value="2"/>
</dbReference>
<sequence length="735" mass="80334">MYTGGLLTPERATFDTFLSPNATQWDEQPTGSAIEALREEEEDSDSFRSTLAEQPNFSSSLPAANSFNDAIPTKVPRIMPTSTSTPSRSLSASPAASFLSSFFSPAPETRRPDDEGQVIAGYTLGSVIGYGSTSIIRRASSSSGAQAAVKIVRRSDLVKAGNAPQARKKLQHEAAVWASLSHEHILPLFSAVHTTYADFFFTLYCPAGSLFDILKRDGNPALPQDDAGMMFRQIVRGMRYLHEVAHYVHRDMKLENVLVDEMGVCKIGDFGMSRKIGSVDEEEEEEEEQDANNNFHANSFVHRSQTLNLASNNRRHAQLNHVLNRHASARYHRNSTSTKEPTQVFQPGSLPYAAPELLLPQTSEVLQPHPSQDIWALGVMLYALLTGKLPFQDSFEPRLQMKILNGTYDLPQGIGKGAERILQGCLDRNVPDRWTIAMVDEVAWGVGWGAEGDDATPSALQEDCQHELECEISPSRSRSQSRPGHIHATDEHKSRPSIDAASRRSSSRAKRSLSRAPVLNDKSRSVSRSISRHPAGSSRSSSTPTEPFTPSSTLSSAGPYSAFFDDSALDTSPSASPSVVPSTPLDALLVAPSTDLLEHPDELHLDPDSRGRPTLRSLDTERPQLDGTQLGKPRVVDFDAWHHPHDIKHGTDHALLAHLQREQAADCDDTAAASMVGFGWRQRPGSSPPILARQHQKHALGNGHKAALEPFLNSSASSSNSSLALRSRSAENGHR</sequence>
<dbReference type="InterPro" id="IPR000719">
    <property type="entry name" value="Prot_kinase_dom"/>
</dbReference>
<dbReference type="Proteomes" id="UP000724874">
    <property type="component" value="Unassembled WGS sequence"/>
</dbReference>
<dbReference type="SUPFAM" id="SSF56112">
    <property type="entry name" value="Protein kinase-like (PK-like)"/>
    <property type="match status" value="1"/>
</dbReference>
<reference evidence="6" key="1">
    <citation type="submission" date="2020-11" db="EMBL/GenBank/DDBJ databases">
        <authorList>
            <consortium name="DOE Joint Genome Institute"/>
            <person name="Ahrendt S."/>
            <person name="Riley R."/>
            <person name="Andreopoulos W."/>
            <person name="LaButti K."/>
            <person name="Pangilinan J."/>
            <person name="Ruiz-duenas F.J."/>
            <person name="Barrasa J.M."/>
            <person name="Sanchez-Garcia M."/>
            <person name="Camarero S."/>
            <person name="Miyauchi S."/>
            <person name="Serrano A."/>
            <person name="Linde D."/>
            <person name="Babiker R."/>
            <person name="Drula E."/>
            <person name="Ayuso-Fernandez I."/>
            <person name="Pacheco R."/>
            <person name="Padilla G."/>
            <person name="Ferreira P."/>
            <person name="Barriuso J."/>
            <person name="Kellner H."/>
            <person name="Castanera R."/>
            <person name="Alfaro M."/>
            <person name="Ramirez L."/>
            <person name="Pisabarro A.G."/>
            <person name="Kuo A."/>
            <person name="Tritt A."/>
            <person name="Lipzen A."/>
            <person name="He G."/>
            <person name="Yan M."/>
            <person name="Ng V."/>
            <person name="Cullen D."/>
            <person name="Martin F."/>
            <person name="Rosso M.-N."/>
            <person name="Henrissat B."/>
            <person name="Hibbett D."/>
            <person name="Martinez A.T."/>
            <person name="Grigoriev I.V."/>
        </authorList>
    </citation>
    <scope>NUCLEOTIDE SEQUENCE</scope>
    <source>
        <strain evidence="6">AH 44721</strain>
    </source>
</reference>
<name>A0A9P5NGQ2_GYMJU</name>
<dbReference type="OrthoDB" id="4062651at2759"/>
<dbReference type="GO" id="GO:0035556">
    <property type="term" value="P:intracellular signal transduction"/>
    <property type="evidence" value="ECO:0007669"/>
    <property type="project" value="TreeGrafter"/>
</dbReference>
<keyword evidence="6" id="KW-0418">Kinase</keyword>
<dbReference type="GO" id="GO:0004674">
    <property type="term" value="F:protein serine/threonine kinase activity"/>
    <property type="evidence" value="ECO:0007669"/>
    <property type="project" value="TreeGrafter"/>
</dbReference>
<feature type="region of interest" description="Disordered" evidence="4">
    <location>
        <begin position="693"/>
        <end position="735"/>
    </location>
</feature>
<evidence type="ECO:0000256" key="3">
    <source>
        <dbReference type="PROSITE-ProRule" id="PRU10141"/>
    </source>
</evidence>
<feature type="domain" description="Protein kinase" evidence="5">
    <location>
        <begin position="122"/>
        <end position="445"/>
    </location>
</feature>
<dbReference type="GO" id="GO:0000226">
    <property type="term" value="P:microtubule cytoskeleton organization"/>
    <property type="evidence" value="ECO:0007669"/>
    <property type="project" value="TreeGrafter"/>
</dbReference>
<evidence type="ECO:0000313" key="7">
    <source>
        <dbReference type="Proteomes" id="UP000724874"/>
    </source>
</evidence>
<dbReference type="InterPro" id="IPR008271">
    <property type="entry name" value="Ser/Thr_kinase_AS"/>
</dbReference>
<proteinExistence type="predicted"/>
<feature type="compositionally biased region" description="Polar residues" evidence="4">
    <location>
        <begin position="47"/>
        <end position="63"/>
    </location>
</feature>
<feature type="compositionally biased region" description="Low complexity" evidence="4">
    <location>
        <begin position="532"/>
        <end position="556"/>
    </location>
</feature>
<feature type="region of interest" description="Disordered" evidence="4">
    <location>
        <begin position="599"/>
        <end position="630"/>
    </location>
</feature>
<dbReference type="AlphaFoldDB" id="A0A9P5NGQ2"/>
<dbReference type="PROSITE" id="PS00107">
    <property type="entry name" value="PROTEIN_KINASE_ATP"/>
    <property type="match status" value="1"/>
</dbReference>
<feature type="binding site" evidence="3">
    <location>
        <position position="150"/>
    </location>
    <ligand>
        <name>ATP</name>
        <dbReference type="ChEBI" id="CHEBI:30616"/>
    </ligand>
</feature>
<evidence type="ECO:0000256" key="2">
    <source>
        <dbReference type="ARBA" id="ARBA00022840"/>
    </source>
</evidence>
<dbReference type="GO" id="GO:0005737">
    <property type="term" value="C:cytoplasm"/>
    <property type="evidence" value="ECO:0007669"/>
    <property type="project" value="TreeGrafter"/>
</dbReference>
<dbReference type="EMBL" id="JADNYJ010000077">
    <property type="protein sequence ID" value="KAF8890035.1"/>
    <property type="molecule type" value="Genomic_DNA"/>
</dbReference>
<dbReference type="SMART" id="SM00220">
    <property type="entry name" value="S_TKc"/>
    <property type="match status" value="1"/>
</dbReference>
<evidence type="ECO:0000256" key="4">
    <source>
        <dbReference type="SAM" id="MobiDB-lite"/>
    </source>
</evidence>